<proteinExistence type="predicted"/>
<dbReference type="EMBL" id="WOSW01000010">
    <property type="protein sequence ID" value="NHO32414.1"/>
    <property type="molecule type" value="Genomic_DNA"/>
</dbReference>
<comment type="caution">
    <text evidence="2">The sequence shown here is derived from an EMBL/GenBank/DDBJ whole genome shotgun (WGS) entry which is preliminary data.</text>
</comment>
<accession>A0ABX0KAG5</accession>
<organism evidence="2 3">
    <name type="scientific">Acetobacter fallax</name>
    <dbReference type="NCBI Taxonomy" id="1737473"/>
    <lineage>
        <taxon>Bacteria</taxon>
        <taxon>Pseudomonadati</taxon>
        <taxon>Pseudomonadota</taxon>
        <taxon>Alphaproteobacteria</taxon>
        <taxon>Acetobacterales</taxon>
        <taxon>Acetobacteraceae</taxon>
        <taxon>Acetobacter</taxon>
    </lineage>
</organism>
<evidence type="ECO:0000313" key="2">
    <source>
        <dbReference type="EMBL" id="NHO32414.1"/>
    </source>
</evidence>
<reference evidence="2 3" key="1">
    <citation type="journal article" date="2020" name="Int. J. Syst. Evol. Microbiol.">
        <title>Novel acetic acid bacteria from cider fermentations: Acetobacter conturbans sp. nov. and Acetobacter fallax sp. nov.</title>
        <authorList>
            <person name="Sombolestani A.S."/>
            <person name="Cleenwerck I."/>
            <person name="Cnockaert M."/>
            <person name="Borremans W."/>
            <person name="Wieme A.D."/>
            <person name="De Vuyst L."/>
            <person name="Vandamme P."/>
        </authorList>
    </citation>
    <scope>NUCLEOTIDE SEQUENCE [LARGE SCALE GENOMIC DNA]</scope>
    <source>
        <strain evidence="2 3">LMG 1637</strain>
    </source>
</reference>
<evidence type="ECO:0000313" key="3">
    <source>
        <dbReference type="Proteomes" id="UP000615326"/>
    </source>
</evidence>
<gene>
    <name evidence="2" type="ORF">GOB84_07525</name>
</gene>
<dbReference type="Proteomes" id="UP000615326">
    <property type="component" value="Unassembled WGS sequence"/>
</dbReference>
<evidence type="ECO:0000256" key="1">
    <source>
        <dbReference type="SAM" id="MobiDB-lite"/>
    </source>
</evidence>
<feature type="region of interest" description="Disordered" evidence="1">
    <location>
        <begin position="1"/>
        <end position="58"/>
    </location>
</feature>
<feature type="compositionally biased region" description="Basic and acidic residues" evidence="1">
    <location>
        <begin position="1"/>
        <end position="13"/>
    </location>
</feature>
<name>A0ABX0KAG5_9PROT</name>
<keyword evidence="3" id="KW-1185">Reference proteome</keyword>
<sequence>MDRQGLRGEERVARARVKTSASHAGARQPAPAKSSGRRGEPGIVGSAKSAAGRKRAVKADTLPEDDIIEIVEVAEPVRPKVPPQRDALYFDSEWYLTAYPDVAGAGVDAATHYRTVGYKEGRRPNAHFDGKAYVAVNPDLLGYEGDLFLHYVFFGAFEGRPLAP</sequence>
<protein>
    <submittedName>
        <fullName evidence="2">Uncharacterized protein</fullName>
    </submittedName>
</protein>